<dbReference type="SUPFAM" id="SSF48239">
    <property type="entry name" value="Terpenoid cyclases/Protein prenyltransferases"/>
    <property type="match status" value="1"/>
</dbReference>
<comment type="similarity">
    <text evidence="1">Belongs to the protease inhibitor I39 (alpha-2-macroglobulin) family. Bacterial alpha-2-macroglobulin subfamily.</text>
</comment>
<dbReference type="Gene3D" id="2.60.40.1930">
    <property type="match status" value="1"/>
</dbReference>
<dbReference type="KEGG" id="llp:GH975_06265"/>
<dbReference type="InterPro" id="IPR041462">
    <property type="entry name" value="Bact_A2M_MG6"/>
</dbReference>
<feature type="signal peptide" evidence="3">
    <location>
        <begin position="1"/>
        <end position="18"/>
    </location>
</feature>
<evidence type="ECO:0000256" key="3">
    <source>
        <dbReference type="SAM" id="SignalP"/>
    </source>
</evidence>
<dbReference type="InterPro" id="IPR021868">
    <property type="entry name" value="Alpha_2_Macroglob_MG3"/>
</dbReference>
<keyword evidence="2 3" id="KW-0732">Signal</keyword>
<dbReference type="RefSeq" id="WP_153713703.1">
    <property type="nucleotide sequence ID" value="NZ_CP045871.1"/>
</dbReference>
<evidence type="ECO:0000256" key="1">
    <source>
        <dbReference type="ARBA" id="ARBA00010556"/>
    </source>
</evidence>
<evidence type="ECO:0000256" key="2">
    <source>
        <dbReference type="ARBA" id="ARBA00022729"/>
    </source>
</evidence>
<dbReference type="PANTHER" id="PTHR40094">
    <property type="entry name" value="ALPHA-2-MACROGLOBULIN HOMOLOG"/>
    <property type="match status" value="1"/>
</dbReference>
<evidence type="ECO:0000259" key="4">
    <source>
        <dbReference type="SMART" id="SM01359"/>
    </source>
</evidence>
<accession>A0A5Q2Q745</accession>
<evidence type="ECO:0008006" key="8">
    <source>
        <dbReference type="Google" id="ProtNLM"/>
    </source>
</evidence>
<gene>
    <name evidence="6" type="ORF">GH975_06265</name>
</gene>
<dbReference type="SMART" id="SM01359">
    <property type="entry name" value="A2M_N_2"/>
    <property type="match status" value="1"/>
</dbReference>
<protein>
    <recommendedName>
        <fullName evidence="8">Alpha-2-macroglobulin</fullName>
    </recommendedName>
</protein>
<dbReference type="CDD" id="cd02891">
    <property type="entry name" value="A2M_like"/>
    <property type="match status" value="1"/>
</dbReference>
<dbReference type="Pfam" id="PF01835">
    <property type="entry name" value="MG2"/>
    <property type="match status" value="1"/>
</dbReference>
<dbReference type="InterPro" id="IPR051802">
    <property type="entry name" value="YfhM-like"/>
</dbReference>
<dbReference type="InterPro" id="IPR011625">
    <property type="entry name" value="A2M_N_BRD"/>
</dbReference>
<dbReference type="Pfam" id="PF07703">
    <property type="entry name" value="A2M_BRD"/>
    <property type="match status" value="1"/>
</dbReference>
<feature type="domain" description="Alpha-2-macroglobulin" evidence="5">
    <location>
        <begin position="982"/>
        <end position="1075"/>
    </location>
</feature>
<dbReference type="InterPro" id="IPR047565">
    <property type="entry name" value="Alpha-macroglob_thiol-ester_cl"/>
</dbReference>
<dbReference type="GO" id="GO:0004866">
    <property type="term" value="F:endopeptidase inhibitor activity"/>
    <property type="evidence" value="ECO:0007669"/>
    <property type="project" value="InterPro"/>
</dbReference>
<feature type="chain" id="PRO_5024315364" description="Alpha-2-macroglobulin" evidence="3">
    <location>
        <begin position="19"/>
        <end position="1675"/>
    </location>
</feature>
<dbReference type="PANTHER" id="PTHR40094:SF1">
    <property type="entry name" value="UBIQUITIN DOMAIN-CONTAINING PROTEIN"/>
    <property type="match status" value="1"/>
</dbReference>
<proteinExistence type="inferred from homology"/>
<dbReference type="Pfam" id="PF17972">
    <property type="entry name" value="bMG5"/>
    <property type="match status" value="1"/>
</dbReference>
<dbReference type="OrthoDB" id="9767116at2"/>
<dbReference type="EMBL" id="CP045871">
    <property type="protein sequence ID" value="QGG80199.1"/>
    <property type="molecule type" value="Genomic_DNA"/>
</dbReference>
<evidence type="ECO:0000313" key="7">
    <source>
        <dbReference type="Proteomes" id="UP000388235"/>
    </source>
</evidence>
<evidence type="ECO:0000259" key="5">
    <source>
        <dbReference type="SMART" id="SM01360"/>
    </source>
</evidence>
<sequence length="1675" mass="180978">MRHFLSLSLWLLSTAAAAQPSFSCAGTVNMPDQMICDSVTLSALDNALAEAYADATRNTAELIELRKRQRAWVVERNNCRTDPCLAQSYQARISAVTALTRPLENSEYSAGRGKAEVRYELKKAIDPAAALGPFVRVTDTAGRDVEHGILLKDRTLTITGLEPSTDYDIRFRKGLPLSAGALKADQVVRANTPALRPGLQLVNGRGVVTLPAGKSPVVQYRATGREALHVRVSGILPAVAIRALQSGGLDRLGYTSRADEKLLHQQIIQLTPDRYGQAEGSIALGSMGLPAGTATLIEVSSCRDTACDRRYDRESITVVPSAMALSAARAGDAIWVSIRDYTTAQLIRSGSVTLYARNSEALGRFPIEQDGYARIPSALLDGTNGQRPSLLAAEHSQGHSYLSLLDAPLSLSQLPVQGAQSSVLGSAYLRTERGVYRPSESVHFSGIARATDQQPLASTGLLLEVVRPDGKRIDRRPVQSDHNGLVTASLQLGAIAKRGTYRAVLKRGESVIGRTRFQVQDFVPETMEVAIHDVPVAISPADTLTVNTQSDYLFGAPGSHRPITLTLRQQPDRRAFAAFDGFVFGGLDDQNDRMALLDSTTLTTAQGGEARFSFAPAVLSAMAGAAVPQRLSLTAELEELSGRITRQATSTLVATQPRWVGVKPVDGARWYATNSQPQYSVMVADSFTGQAHDGGVRWRLIKEDWDYYWYTQNGDWNYSVTYQDVGIRDSGTVMVENGLGTLTLPPLAYGRYKLELMPSVGQPTQTRLQVGWWSTSGANAAIPDTLDMAVSNPTPAAGQAVTVTLEAPFNGRAEIMVVGEGVHQTLDVALVDRKAEISVTPPESADQVYILAKAYRAGQPDAPGPSRAVGAAHLTIEPERFLQATRLTLPDLVRPNTRVQIEVDAPGSRDGATVVATLVDVGILNLTGHAKAAPHDWFTRKRALDATLYDGYGLVARMLSDFGGQTLTIGGDEGGEADAQATFFETIARQSNPVRVKNGKALIGVDIGQLNGRVRVDVMGSDGARSLQASGDITVRDPVAVTSSVPRTLAHGDQFIASAGLTLTEGDAQRAKLTWRTEGPFSIQRPLATVDFQGAGQTQTVRTPVAVTANGAGRIALDVELADGEVLSYAWPVTARAPGSIITLRERFELPANGSKSLPMSMLESLEDGTASVSVSRVPMPDASSLLASLSRYPYGCLEQTVSKAIPLALMDAATAESVGFAQAQRQLARSYRRLADLQQPSGLFNLWSWRGDSERWLSLYALDFLRLPIPDRVFDSAEFDSLERLRVNMIDAMRPNLNNLARASDTDVKAYALMHLAESGQPDVGEMRYLLQQASDLSPTALAQLGYGFAVTGDDARARAALRAATQSNTTAYRYSSYRSPLRARAATAYYAIKAEQAALSRDAIGLMDRSFSDERRLSTQEKAWVYRAVNAAAVLGGANDADWSLSGDAHPNVIPIDDVKRVIESRIDTPLYVTFAATGARADAPAPDALRRAIGWLTDTPAAVRTERTLYRYDAQFNPLPLATESQHIEVNQGDLIMSVVTTRTEGVQVDGEWLVEEKAPGGLEVENPNLGGLDAIGLLESMGEDTRQYDEGNAVYLDDRYTRVTEITRFQKRSDALTLASNPPKSGWLRTLSLWRAVTPGVYRYPGAAVENMLNPSLNAQSPSLTLTVRAR</sequence>
<organism evidence="6 7">
    <name type="scientific">Litorivicinus lipolyticus</name>
    <dbReference type="NCBI Taxonomy" id="418701"/>
    <lineage>
        <taxon>Bacteria</taxon>
        <taxon>Pseudomonadati</taxon>
        <taxon>Pseudomonadota</taxon>
        <taxon>Gammaproteobacteria</taxon>
        <taxon>Oceanospirillales</taxon>
        <taxon>Litorivicinaceae</taxon>
        <taxon>Litorivicinus</taxon>
    </lineage>
</organism>
<keyword evidence="7" id="KW-1185">Reference proteome</keyword>
<dbReference type="Pfam" id="PF17962">
    <property type="entry name" value="bMG6"/>
    <property type="match status" value="1"/>
</dbReference>
<dbReference type="InterPro" id="IPR041203">
    <property type="entry name" value="Bact_A2M_MG5"/>
</dbReference>
<dbReference type="Proteomes" id="UP000388235">
    <property type="component" value="Chromosome"/>
</dbReference>
<dbReference type="InterPro" id="IPR008930">
    <property type="entry name" value="Terpenoid_cyclase/PrenylTrfase"/>
</dbReference>
<feature type="domain" description="Alpha-2-macroglobulin bait region" evidence="4">
    <location>
        <begin position="786"/>
        <end position="926"/>
    </location>
</feature>
<dbReference type="Pfam" id="PF11974">
    <property type="entry name" value="bMG3"/>
    <property type="match status" value="1"/>
</dbReference>
<dbReference type="InterPro" id="IPR002890">
    <property type="entry name" value="MG2"/>
</dbReference>
<evidence type="ECO:0000313" key="6">
    <source>
        <dbReference type="EMBL" id="QGG80199.1"/>
    </source>
</evidence>
<dbReference type="InterPro" id="IPR001599">
    <property type="entry name" value="Macroglobln_a2"/>
</dbReference>
<dbReference type="Gene3D" id="1.50.10.20">
    <property type="match status" value="1"/>
</dbReference>
<dbReference type="SMART" id="SM01360">
    <property type="entry name" value="A2M"/>
    <property type="match status" value="1"/>
</dbReference>
<reference evidence="6 7" key="1">
    <citation type="submission" date="2019-11" db="EMBL/GenBank/DDBJ databases">
        <authorList>
            <person name="Khan S.A."/>
            <person name="Jeon C.O."/>
            <person name="Chun B.H."/>
        </authorList>
    </citation>
    <scope>NUCLEOTIDE SEQUENCE [LARGE SCALE GENOMIC DNA]</scope>
    <source>
        <strain evidence="6 7">IMCC 1097</strain>
    </source>
</reference>
<dbReference type="SMART" id="SM01419">
    <property type="entry name" value="Thiol-ester_cl"/>
    <property type="match status" value="1"/>
</dbReference>
<dbReference type="Pfam" id="PF17973">
    <property type="entry name" value="bMG10"/>
    <property type="match status" value="1"/>
</dbReference>
<name>A0A5Q2Q745_9GAMM</name>
<dbReference type="InterPro" id="IPR041246">
    <property type="entry name" value="Bact_MG10"/>
</dbReference>